<evidence type="ECO:0000256" key="1">
    <source>
        <dbReference type="ARBA" id="ARBA00004236"/>
    </source>
</evidence>
<keyword evidence="5" id="KW-0472">Membrane</keyword>
<keyword evidence="11" id="KW-1185">Reference proteome</keyword>
<organism evidence="10 11">
    <name type="scientific">Acanthochromis polyacanthus</name>
    <name type="common">spiny chromis</name>
    <dbReference type="NCBI Taxonomy" id="80966"/>
    <lineage>
        <taxon>Eukaryota</taxon>
        <taxon>Metazoa</taxon>
        <taxon>Chordata</taxon>
        <taxon>Craniata</taxon>
        <taxon>Vertebrata</taxon>
        <taxon>Euteleostomi</taxon>
        <taxon>Actinopterygii</taxon>
        <taxon>Neopterygii</taxon>
        <taxon>Teleostei</taxon>
        <taxon>Neoteleostei</taxon>
        <taxon>Acanthomorphata</taxon>
        <taxon>Ovalentaria</taxon>
        <taxon>Pomacentridae</taxon>
        <taxon>Acanthochromis</taxon>
    </lineage>
</organism>
<dbReference type="InParanoid" id="A0A3Q1ERN3"/>
<keyword evidence="2" id="KW-1003">Cell membrane</keyword>
<dbReference type="SMART" id="SM00409">
    <property type="entry name" value="IG"/>
    <property type="match status" value="1"/>
</dbReference>
<dbReference type="GeneTree" id="ENSGT00940000170413"/>
<dbReference type="CDD" id="cd00099">
    <property type="entry name" value="IgV"/>
    <property type="match status" value="1"/>
</dbReference>
<dbReference type="PANTHER" id="PTHR19433">
    <property type="entry name" value="T-CELL RECEPTOR ALPHA CHAIN V REGION-RELATED"/>
    <property type="match status" value="1"/>
</dbReference>
<dbReference type="AlphaFoldDB" id="A0A3Q1ERN3"/>
<dbReference type="SMART" id="SM00406">
    <property type="entry name" value="IGv"/>
    <property type="match status" value="1"/>
</dbReference>
<keyword evidence="7" id="KW-0325">Glycoprotein</keyword>
<dbReference type="InterPro" id="IPR013106">
    <property type="entry name" value="Ig_V-set"/>
</dbReference>
<evidence type="ECO:0000256" key="7">
    <source>
        <dbReference type="ARBA" id="ARBA00023180"/>
    </source>
</evidence>
<dbReference type="SUPFAM" id="SSF48726">
    <property type="entry name" value="Immunoglobulin"/>
    <property type="match status" value="1"/>
</dbReference>
<feature type="signal peptide" evidence="8">
    <location>
        <begin position="1"/>
        <end position="21"/>
    </location>
</feature>
<evidence type="ECO:0000256" key="3">
    <source>
        <dbReference type="ARBA" id="ARBA00022729"/>
    </source>
</evidence>
<accession>A0A3Q1ERN3</accession>
<dbReference type="InterPro" id="IPR003599">
    <property type="entry name" value="Ig_sub"/>
</dbReference>
<dbReference type="InterPro" id="IPR052051">
    <property type="entry name" value="TCR_complex_component"/>
</dbReference>
<reference evidence="10" key="1">
    <citation type="submission" date="2025-08" db="UniProtKB">
        <authorList>
            <consortium name="Ensembl"/>
        </authorList>
    </citation>
    <scope>IDENTIFICATION</scope>
</reference>
<dbReference type="GO" id="GO:0009617">
    <property type="term" value="P:response to bacterium"/>
    <property type="evidence" value="ECO:0007669"/>
    <property type="project" value="TreeGrafter"/>
</dbReference>
<proteinExistence type="predicted"/>
<evidence type="ECO:0000256" key="4">
    <source>
        <dbReference type="ARBA" id="ARBA00022859"/>
    </source>
</evidence>
<dbReference type="GO" id="GO:0002376">
    <property type="term" value="P:immune system process"/>
    <property type="evidence" value="ECO:0007669"/>
    <property type="project" value="UniProtKB-KW"/>
</dbReference>
<dbReference type="Ensembl" id="ENSAPOT00000004665.1">
    <property type="protein sequence ID" value="ENSAPOP00000007601.1"/>
    <property type="gene ID" value="ENSAPOG00000009616.1"/>
</dbReference>
<dbReference type="InterPro" id="IPR007110">
    <property type="entry name" value="Ig-like_dom"/>
</dbReference>
<keyword evidence="3 8" id="KW-0732">Signal</keyword>
<dbReference type="InterPro" id="IPR036179">
    <property type="entry name" value="Ig-like_dom_sf"/>
</dbReference>
<evidence type="ECO:0000256" key="2">
    <source>
        <dbReference type="ARBA" id="ARBA00022475"/>
    </source>
</evidence>
<feature type="domain" description="Ig-like" evidence="9">
    <location>
        <begin position="25"/>
        <end position="106"/>
    </location>
</feature>
<evidence type="ECO:0000313" key="10">
    <source>
        <dbReference type="Ensembl" id="ENSAPOP00000007601.1"/>
    </source>
</evidence>
<dbReference type="InterPro" id="IPR013783">
    <property type="entry name" value="Ig-like_fold"/>
</dbReference>
<keyword evidence="6" id="KW-1015">Disulfide bond</keyword>
<feature type="chain" id="PRO_5018758005" description="Ig-like domain-containing protein" evidence="8">
    <location>
        <begin position="22"/>
        <end position="152"/>
    </location>
</feature>
<evidence type="ECO:0000259" key="9">
    <source>
        <dbReference type="PROSITE" id="PS50835"/>
    </source>
</evidence>
<evidence type="ECO:0000256" key="8">
    <source>
        <dbReference type="SAM" id="SignalP"/>
    </source>
</evidence>
<name>A0A3Q1ERN3_9TELE</name>
<evidence type="ECO:0000256" key="5">
    <source>
        <dbReference type="ARBA" id="ARBA00023136"/>
    </source>
</evidence>
<dbReference type="GO" id="GO:0005886">
    <property type="term" value="C:plasma membrane"/>
    <property type="evidence" value="ECO:0007669"/>
    <property type="project" value="UniProtKB-SubCell"/>
</dbReference>
<keyword evidence="4" id="KW-0391">Immunity</keyword>
<sequence length="152" mass="17469">QITLFIGILLMILNTLTPVIPVELGESTTLTCDLFNTDISNGEVHWYKQSVGDNLKLIVTQQKSLTPQSELKFFNSRWKVNNDENFSNLTILSTIQEDEGIYHCAVIEWFGSSKWSGTYLIIKGNNMRYFLISLCFCRFQPANQVHFRVIVL</sequence>
<dbReference type="PANTHER" id="PTHR19433:SF111">
    <property type="entry name" value="T CELL RECEPTOR ALPHA VARIABLE 4"/>
    <property type="match status" value="1"/>
</dbReference>
<dbReference type="Proteomes" id="UP000257200">
    <property type="component" value="Unplaced"/>
</dbReference>
<evidence type="ECO:0000256" key="6">
    <source>
        <dbReference type="ARBA" id="ARBA00023157"/>
    </source>
</evidence>
<dbReference type="Pfam" id="PF07686">
    <property type="entry name" value="V-set"/>
    <property type="match status" value="1"/>
</dbReference>
<reference evidence="10" key="2">
    <citation type="submission" date="2025-09" db="UniProtKB">
        <authorList>
            <consortium name="Ensembl"/>
        </authorList>
    </citation>
    <scope>IDENTIFICATION</scope>
</reference>
<dbReference type="STRING" id="80966.ENSAPOP00000007601"/>
<protein>
    <recommendedName>
        <fullName evidence="9">Ig-like domain-containing protein</fullName>
    </recommendedName>
</protein>
<evidence type="ECO:0000313" key="11">
    <source>
        <dbReference type="Proteomes" id="UP000257200"/>
    </source>
</evidence>
<dbReference type="Gene3D" id="2.60.40.10">
    <property type="entry name" value="Immunoglobulins"/>
    <property type="match status" value="1"/>
</dbReference>
<dbReference type="PROSITE" id="PS50835">
    <property type="entry name" value="IG_LIKE"/>
    <property type="match status" value="1"/>
</dbReference>
<comment type="subcellular location">
    <subcellularLocation>
        <location evidence="1">Cell membrane</location>
    </subcellularLocation>
</comment>